<dbReference type="NCBIfam" id="NF045894">
    <property type="entry name" value="PKS_plus_SDR"/>
    <property type="match status" value="1"/>
</dbReference>
<keyword evidence="1" id="KW-0596">Phosphopantetheine</keyword>
<keyword evidence="3" id="KW-0808">Transferase</keyword>
<keyword evidence="2" id="KW-0597">Phosphoprotein</keyword>
<reference evidence="9" key="2">
    <citation type="submission" date="2020-09" db="EMBL/GenBank/DDBJ databases">
        <authorList>
            <person name="Sun Q."/>
            <person name="Ohkuma M."/>
        </authorList>
    </citation>
    <scope>NUCLEOTIDE SEQUENCE</scope>
    <source>
        <strain evidence="9">JCM 4988</strain>
    </source>
</reference>
<dbReference type="InterPro" id="IPR020841">
    <property type="entry name" value="PKS_Beta-ketoAc_synthase_dom"/>
</dbReference>
<feature type="domain" description="Ketosynthase family 3 (KS3)" evidence="8">
    <location>
        <begin position="195"/>
        <end position="621"/>
    </location>
</feature>
<sequence length="1814" mass="190247">MAADDALDARMRREGLPPMSPDAALTVLSRSVGSGDPALLVADVEWARFAPAFTVVRPSGFLDELFQPRSAGGNADTASSVLEAGTLAERLAALGEAERRRELLGLVRTHVAAVLGHEGSDTVGAERAFKELGFDSLTAVELRNRLGSATGVRLPATLIFDYPTAAALAEYLRDELLGTEQVADTLLPAVVATDDDPIAIVAMSCRFPGGVRTPEDLWQLLVNGGDAMGEFPADRGWDLDRLYSPDPDKQGTFYAREGGFLYDAADFDADFFGISPREALAMDPQQRLLLETSWEAFERAGIDPATLRGSQAGVFVGTNGQDYGSTLRTIPDGIEGFLGTGNAASVVSGRLSYAFGLEGPAVTVDTACSASLVALHWAVQALRSGECDMALAGGVTVMSSPGAYIDFSRQRGLAEDGRIKAFAAAADGTGWGEGVGMLLVERLSDARRNGHPVLAVVRGSAVNQDGASNGLTAPNGPSQQRVIRQALASAGLSAADVDAVEAHGTGTRLGDPIEAQALMATYGRERTEDRPLWLGSIKSNIGHTQAAAGVAGVMKMVLAMQNGVLPQTLHVDEPTPHVDWSTGDISLLTEAVEWPETGRPRRAGVSSFGFSGTNAHTVLEQAPPGVEDAEETERSRPADRVPWVLSAKSEAALRAQAERLRTRIESDPLLEPADVAYSLATSRTALDRRAVVVATERDEFLTALKALATGERTPGLIQDTTTDGGLAFLFTGQGSQRLGMGRELYEAYPAFADALDAVCAHLDGHLDVPLKEALFSVESGALDETAVTQPALFAIEVALFRLLESWGVRPDFLSGHSIGEIAAAHVAGVFSLEDACTLVAARGRLMQALPTGGVMIAVQASEDEVFPLLTDRVSIAAINGPQSVVIAGDEDAAAKIIEQFGDRKSKRLTVSHAFHSPHMDGMLEAFRTAIENLSYDKPKIPVVSNLTGALVTDEMGSADFWVRHVREAVRFLDGIRALEAAGVTSYLELGPDGILSALAQECAERTDAAFIPVLRKDRPEAETIVTALAKAHTRGIAVDWQTYFAGTGAQRVDLPTYAFQGKRYWLEEAPATVAGETGGGALGAVDAEFWAAVDNADLAALTATLDIDADQPLSALMPALSAWRRQRREQSVVDGRRYSVTWKPMAEPAVSRPSGTWLVVTPATGADDLRAVSEALVAHGVDVRQVTLDEAVTENGTGGRAAVAERLADALAGGRADGVLSLLALAEHPHPAHSAVPAGLLLTGVLVQALGDAEVDAPLWCLTSGAVATTPSDRIRSAAQAQTWGLGRVVALEHPERWGGLVDLPGTLDGRTAERLLAVLADAGDEDQIAIRAAGPLVRRIGHAPAATAGSGSGSGDAAGRAHWRPRGTVLVTGGTGALGAHVARWLAANGAEHVVLASRRGPAAPGADALVAEVAGLGGRATAVACDVTDREAVSALLAGLAEDERGSGRGSGLTAVFHTAGAGQFAPLAETGPADVADVVAAKVAGAAHLDELLADTELDAFVLFSSIAGVWGSGGQGAYAAANAHLDALAQQRRDRGATATSVAWGPWGQGGLVADDEAAEELRRRGLPVMSPELAIVALQQALDGDETALTVADVDWDLFVPAFTAARPRPLIADLPEVRRVLAAEREDERAEAAETAGFEAELRGLSGPDAERAVLDLVRAQVADVLGHEGAATIEAGRAFKELGFDSLTAVELRNRLKSATGLRLPATLVFDYPTTAALAAHIRAELLGEETEPGLPALAEIDKLEFLLSSVPDDTTERARVTARLESLLQNWNKAERAAIGEDEELEIESASADDLFDIINNEFGKA</sequence>
<evidence type="ECO:0000313" key="9">
    <source>
        <dbReference type="EMBL" id="GGZ64244.1"/>
    </source>
</evidence>
<dbReference type="CDD" id="cd08952">
    <property type="entry name" value="KR_1_SDR_x"/>
    <property type="match status" value="1"/>
</dbReference>
<evidence type="ECO:0000256" key="5">
    <source>
        <dbReference type="ARBA" id="ARBA00023268"/>
    </source>
</evidence>
<evidence type="ECO:0000259" key="8">
    <source>
        <dbReference type="PROSITE" id="PS52004"/>
    </source>
</evidence>
<gene>
    <name evidence="9" type="ORF">GCM10010387_66860</name>
</gene>
<evidence type="ECO:0008006" key="11">
    <source>
        <dbReference type="Google" id="ProtNLM"/>
    </source>
</evidence>
<dbReference type="SUPFAM" id="SSF53901">
    <property type="entry name" value="Thiolase-like"/>
    <property type="match status" value="1"/>
</dbReference>
<dbReference type="SMART" id="SM01294">
    <property type="entry name" value="PKS_PP_betabranch"/>
    <property type="match status" value="2"/>
</dbReference>
<dbReference type="Gene3D" id="3.40.50.720">
    <property type="entry name" value="NAD(P)-binding Rossmann-like Domain"/>
    <property type="match status" value="2"/>
</dbReference>
<dbReference type="SMART" id="SM00825">
    <property type="entry name" value="PKS_KS"/>
    <property type="match status" value="1"/>
</dbReference>
<dbReference type="Pfam" id="PF00550">
    <property type="entry name" value="PP-binding"/>
    <property type="match status" value="2"/>
</dbReference>
<accession>A0A918V2V6</accession>
<dbReference type="Gene3D" id="6.10.140.1830">
    <property type="match status" value="1"/>
</dbReference>
<dbReference type="FunFam" id="3.40.47.10:FF:000019">
    <property type="entry name" value="Polyketide synthase type I"/>
    <property type="match status" value="1"/>
</dbReference>
<dbReference type="InterPro" id="IPR006162">
    <property type="entry name" value="Ppantetheine_attach_site"/>
</dbReference>
<dbReference type="FunFam" id="3.40.366.10:FF:000002">
    <property type="entry name" value="Probable polyketide synthase 2"/>
    <property type="match status" value="1"/>
</dbReference>
<evidence type="ECO:0000256" key="1">
    <source>
        <dbReference type="ARBA" id="ARBA00022450"/>
    </source>
</evidence>
<dbReference type="Gene3D" id="3.40.47.10">
    <property type="match status" value="1"/>
</dbReference>
<dbReference type="SUPFAM" id="SSF52151">
    <property type="entry name" value="FabD/lysophospholipase-like"/>
    <property type="match status" value="1"/>
</dbReference>
<evidence type="ECO:0000313" key="10">
    <source>
        <dbReference type="Proteomes" id="UP000630936"/>
    </source>
</evidence>
<dbReference type="GO" id="GO:0004312">
    <property type="term" value="F:fatty acid synthase activity"/>
    <property type="evidence" value="ECO:0007669"/>
    <property type="project" value="TreeGrafter"/>
</dbReference>
<dbReference type="PANTHER" id="PTHR43775:SF51">
    <property type="entry name" value="INACTIVE PHENOLPHTHIOCEROL SYNTHESIS POLYKETIDE SYNTHASE TYPE I PKS1-RELATED"/>
    <property type="match status" value="1"/>
</dbReference>
<evidence type="ECO:0000256" key="6">
    <source>
        <dbReference type="ARBA" id="ARBA00023315"/>
    </source>
</evidence>
<dbReference type="SMART" id="SM00827">
    <property type="entry name" value="PKS_AT"/>
    <property type="match status" value="1"/>
</dbReference>
<dbReference type="CDD" id="cd00833">
    <property type="entry name" value="PKS"/>
    <property type="match status" value="1"/>
</dbReference>
<reference evidence="9" key="1">
    <citation type="journal article" date="2014" name="Int. J. Syst. Evol. Microbiol.">
        <title>Complete genome sequence of Corynebacterium casei LMG S-19264T (=DSM 44701T), isolated from a smear-ripened cheese.</title>
        <authorList>
            <consortium name="US DOE Joint Genome Institute (JGI-PGF)"/>
            <person name="Walter F."/>
            <person name="Albersmeier A."/>
            <person name="Kalinowski J."/>
            <person name="Ruckert C."/>
        </authorList>
    </citation>
    <scope>NUCLEOTIDE SEQUENCE</scope>
    <source>
        <strain evidence="9">JCM 4988</strain>
    </source>
</reference>
<feature type="domain" description="Carrier" evidence="7">
    <location>
        <begin position="1658"/>
        <end position="1733"/>
    </location>
</feature>
<dbReference type="InterPro" id="IPR057326">
    <property type="entry name" value="KR_dom"/>
</dbReference>
<evidence type="ECO:0000256" key="2">
    <source>
        <dbReference type="ARBA" id="ARBA00022553"/>
    </source>
</evidence>
<dbReference type="EMBL" id="BMWG01000042">
    <property type="protein sequence ID" value="GGZ64244.1"/>
    <property type="molecule type" value="Genomic_DNA"/>
</dbReference>
<dbReference type="PROSITE" id="PS52004">
    <property type="entry name" value="KS3_2"/>
    <property type="match status" value="1"/>
</dbReference>
<dbReference type="InterPro" id="IPR036291">
    <property type="entry name" value="NAD(P)-bd_dom_sf"/>
</dbReference>
<evidence type="ECO:0000256" key="4">
    <source>
        <dbReference type="ARBA" id="ARBA00023194"/>
    </source>
</evidence>
<dbReference type="Pfam" id="PF08659">
    <property type="entry name" value="KR"/>
    <property type="match status" value="1"/>
</dbReference>
<dbReference type="Pfam" id="PF18369">
    <property type="entry name" value="PKS_DE"/>
    <property type="match status" value="1"/>
</dbReference>
<dbReference type="Pfam" id="PF02801">
    <property type="entry name" value="Ketoacyl-synt_C"/>
    <property type="match status" value="1"/>
</dbReference>
<dbReference type="GO" id="GO:0004315">
    <property type="term" value="F:3-oxoacyl-[acyl-carrier-protein] synthase activity"/>
    <property type="evidence" value="ECO:0007669"/>
    <property type="project" value="InterPro"/>
</dbReference>
<dbReference type="Pfam" id="PF00109">
    <property type="entry name" value="ketoacyl-synt"/>
    <property type="match status" value="1"/>
</dbReference>
<dbReference type="InterPro" id="IPR014031">
    <property type="entry name" value="Ketoacyl_synth_C"/>
</dbReference>
<organism evidence="9 10">
    <name type="scientific">Streptomyces inusitatus</name>
    <dbReference type="NCBI Taxonomy" id="68221"/>
    <lineage>
        <taxon>Bacteria</taxon>
        <taxon>Bacillati</taxon>
        <taxon>Actinomycetota</taxon>
        <taxon>Actinomycetes</taxon>
        <taxon>Kitasatosporales</taxon>
        <taxon>Streptomycetaceae</taxon>
        <taxon>Streptomyces</taxon>
    </lineage>
</organism>
<dbReference type="InterPro" id="IPR009081">
    <property type="entry name" value="PP-bd_ACP"/>
</dbReference>
<proteinExistence type="predicted"/>
<dbReference type="InterPro" id="IPR016035">
    <property type="entry name" value="Acyl_Trfase/lysoPLipase"/>
</dbReference>
<dbReference type="SUPFAM" id="SSF47336">
    <property type="entry name" value="ACP-like"/>
    <property type="match status" value="2"/>
</dbReference>
<dbReference type="InterPro" id="IPR036736">
    <property type="entry name" value="ACP-like_sf"/>
</dbReference>
<dbReference type="InterPro" id="IPR050091">
    <property type="entry name" value="PKS_NRPS_Biosynth_Enz"/>
</dbReference>
<dbReference type="FunFam" id="1.10.1200.10:FF:000007">
    <property type="entry name" value="Probable polyketide synthase pks17"/>
    <property type="match status" value="2"/>
</dbReference>
<dbReference type="GO" id="GO:0006633">
    <property type="term" value="P:fatty acid biosynthetic process"/>
    <property type="evidence" value="ECO:0007669"/>
    <property type="project" value="InterPro"/>
</dbReference>
<dbReference type="SUPFAM" id="SSF55048">
    <property type="entry name" value="Probable ACP-binding domain of malonyl-CoA ACP transacylase"/>
    <property type="match status" value="1"/>
</dbReference>
<comment type="caution">
    <text evidence="9">The sequence shown here is derived from an EMBL/GenBank/DDBJ whole genome shotgun (WGS) entry which is preliminary data.</text>
</comment>
<dbReference type="SMART" id="SM00822">
    <property type="entry name" value="PKS_KR"/>
    <property type="match status" value="1"/>
</dbReference>
<dbReference type="SMART" id="SM00823">
    <property type="entry name" value="PKS_PP"/>
    <property type="match status" value="2"/>
</dbReference>
<dbReference type="Gene3D" id="3.30.70.3290">
    <property type="match status" value="1"/>
</dbReference>
<dbReference type="InterPro" id="IPR013968">
    <property type="entry name" value="PKS_KR"/>
</dbReference>
<feature type="domain" description="Carrier" evidence="7">
    <location>
        <begin position="101"/>
        <end position="176"/>
    </location>
</feature>
<protein>
    <recommendedName>
        <fullName evidence="11">Polyketide synthase</fullName>
    </recommendedName>
</protein>
<keyword evidence="10" id="KW-1185">Reference proteome</keyword>
<dbReference type="Pfam" id="PF00698">
    <property type="entry name" value="Acyl_transf_1"/>
    <property type="match status" value="1"/>
</dbReference>
<dbReference type="PANTHER" id="PTHR43775">
    <property type="entry name" value="FATTY ACID SYNTHASE"/>
    <property type="match status" value="1"/>
</dbReference>
<dbReference type="Gene3D" id="3.40.366.10">
    <property type="entry name" value="Malonyl-Coenzyme A Acyl Carrier Protein, domain 2"/>
    <property type="match status" value="1"/>
</dbReference>
<dbReference type="InterPro" id="IPR014043">
    <property type="entry name" value="Acyl_transferase_dom"/>
</dbReference>
<evidence type="ECO:0000256" key="3">
    <source>
        <dbReference type="ARBA" id="ARBA00022679"/>
    </source>
</evidence>
<dbReference type="InterPro" id="IPR001227">
    <property type="entry name" value="Ac_transferase_dom_sf"/>
</dbReference>
<dbReference type="InterPro" id="IPR016036">
    <property type="entry name" value="Malonyl_transacylase_ACP-bd"/>
</dbReference>
<dbReference type="InterPro" id="IPR014030">
    <property type="entry name" value="Ketoacyl_synth_N"/>
</dbReference>
<dbReference type="GO" id="GO:0031177">
    <property type="term" value="F:phosphopantetheine binding"/>
    <property type="evidence" value="ECO:0007669"/>
    <property type="project" value="InterPro"/>
</dbReference>
<dbReference type="InterPro" id="IPR020806">
    <property type="entry name" value="PKS_PP-bd"/>
</dbReference>
<dbReference type="InterPro" id="IPR016039">
    <property type="entry name" value="Thiolase-like"/>
</dbReference>
<dbReference type="InterPro" id="IPR041618">
    <property type="entry name" value="PKS_DE"/>
</dbReference>
<name>A0A918V2V6_9ACTN</name>
<evidence type="ECO:0000259" key="7">
    <source>
        <dbReference type="PROSITE" id="PS50075"/>
    </source>
</evidence>
<dbReference type="SUPFAM" id="SSF51735">
    <property type="entry name" value="NAD(P)-binding Rossmann-fold domains"/>
    <property type="match status" value="2"/>
</dbReference>
<dbReference type="GO" id="GO:0033068">
    <property type="term" value="P:macrolide biosynthetic process"/>
    <property type="evidence" value="ECO:0007669"/>
    <property type="project" value="UniProtKB-ARBA"/>
</dbReference>
<dbReference type="Pfam" id="PF16197">
    <property type="entry name" value="KAsynt_C_assoc"/>
    <property type="match status" value="1"/>
</dbReference>
<dbReference type="Gene3D" id="1.10.1200.10">
    <property type="entry name" value="ACP-like"/>
    <property type="match status" value="2"/>
</dbReference>
<dbReference type="InterPro" id="IPR018201">
    <property type="entry name" value="Ketoacyl_synth_AS"/>
</dbReference>
<dbReference type="InterPro" id="IPR032821">
    <property type="entry name" value="PKS_assoc"/>
</dbReference>
<dbReference type="PROSITE" id="PS00606">
    <property type="entry name" value="KS3_1"/>
    <property type="match status" value="1"/>
</dbReference>
<keyword evidence="6" id="KW-0012">Acyltransferase</keyword>
<dbReference type="PROSITE" id="PS00012">
    <property type="entry name" value="PHOSPHOPANTETHEINE"/>
    <property type="match status" value="2"/>
</dbReference>
<keyword evidence="4" id="KW-0045">Antibiotic biosynthesis</keyword>
<keyword evidence="5" id="KW-0511">Multifunctional enzyme</keyword>
<dbReference type="PROSITE" id="PS50075">
    <property type="entry name" value="CARRIER"/>
    <property type="match status" value="2"/>
</dbReference>
<dbReference type="Proteomes" id="UP000630936">
    <property type="component" value="Unassembled WGS sequence"/>
</dbReference>